<dbReference type="InterPro" id="IPR023753">
    <property type="entry name" value="FAD/NAD-binding_dom"/>
</dbReference>
<evidence type="ECO:0000259" key="5">
    <source>
        <dbReference type="Pfam" id="PF07992"/>
    </source>
</evidence>
<proteinExistence type="inferred from homology"/>
<dbReference type="Gene3D" id="3.50.50.100">
    <property type="match status" value="1"/>
</dbReference>
<dbReference type="InterPro" id="IPR036188">
    <property type="entry name" value="FAD/NAD-bd_sf"/>
</dbReference>
<dbReference type="PANTHER" id="PTHR43735:SF3">
    <property type="entry name" value="FERROPTOSIS SUPPRESSOR PROTEIN 1"/>
    <property type="match status" value="1"/>
</dbReference>
<protein>
    <submittedName>
        <fullName evidence="6">Dehydrogenase</fullName>
    </submittedName>
</protein>
<dbReference type="Proteomes" id="UP000239814">
    <property type="component" value="Chromosome"/>
</dbReference>
<keyword evidence="7" id="KW-1185">Reference proteome</keyword>
<dbReference type="EMBL" id="CP027433">
    <property type="protein sequence ID" value="AVM01950.1"/>
    <property type="molecule type" value="Genomic_DNA"/>
</dbReference>
<dbReference type="KEGG" id="git:C6V83_02310"/>
<keyword evidence="2" id="KW-0285">Flavoprotein</keyword>
<dbReference type="OrthoDB" id="9784880at2"/>
<dbReference type="Pfam" id="PF07992">
    <property type="entry name" value="Pyr_redox_2"/>
    <property type="match status" value="1"/>
</dbReference>
<comment type="similarity">
    <text evidence="1">Belongs to the FAD-dependent oxidoreductase family.</text>
</comment>
<keyword evidence="4" id="KW-0560">Oxidoreductase</keyword>
<accession>A0A2S0KJV0</accession>
<reference evidence="6 7" key="1">
    <citation type="submission" date="2018-03" db="EMBL/GenBank/DDBJ databases">
        <title>Characteristics and genome of n-alkane degrading marine bacteria Gordonia iterans isolated from crude oil contaminated in Tae-an, South Korea.</title>
        <authorList>
            <person name="Lee S.-S."/>
            <person name="Kim H."/>
        </authorList>
    </citation>
    <scope>NUCLEOTIDE SEQUENCE [LARGE SCALE GENOMIC DNA]</scope>
    <source>
        <strain evidence="6 7">Co17</strain>
    </source>
</reference>
<evidence type="ECO:0000313" key="6">
    <source>
        <dbReference type="EMBL" id="AVM01950.1"/>
    </source>
</evidence>
<evidence type="ECO:0000256" key="3">
    <source>
        <dbReference type="ARBA" id="ARBA00022827"/>
    </source>
</evidence>
<organism evidence="6 7">
    <name type="scientific">Gordonia iterans</name>
    <dbReference type="NCBI Taxonomy" id="1004901"/>
    <lineage>
        <taxon>Bacteria</taxon>
        <taxon>Bacillati</taxon>
        <taxon>Actinomycetota</taxon>
        <taxon>Actinomycetes</taxon>
        <taxon>Mycobacteriales</taxon>
        <taxon>Gordoniaceae</taxon>
        <taxon>Gordonia</taxon>
    </lineage>
</organism>
<keyword evidence="3" id="KW-0274">FAD</keyword>
<feature type="domain" description="FAD/NAD(P)-binding" evidence="5">
    <location>
        <begin position="2"/>
        <end position="258"/>
    </location>
</feature>
<dbReference type="SUPFAM" id="SSF51905">
    <property type="entry name" value="FAD/NAD(P)-binding domain"/>
    <property type="match status" value="1"/>
</dbReference>
<dbReference type="PANTHER" id="PTHR43735">
    <property type="entry name" value="APOPTOSIS-INDUCING FACTOR 1"/>
    <property type="match status" value="1"/>
</dbReference>
<evidence type="ECO:0000313" key="7">
    <source>
        <dbReference type="Proteomes" id="UP000239814"/>
    </source>
</evidence>
<dbReference type="AlphaFoldDB" id="A0A2S0KJV0"/>
<evidence type="ECO:0000256" key="4">
    <source>
        <dbReference type="ARBA" id="ARBA00023002"/>
    </source>
</evidence>
<name>A0A2S0KJV0_9ACTN</name>
<dbReference type="GO" id="GO:0004174">
    <property type="term" value="F:electron-transferring-flavoprotein dehydrogenase activity"/>
    <property type="evidence" value="ECO:0007669"/>
    <property type="project" value="TreeGrafter"/>
</dbReference>
<sequence length="353" mass="36950">MAANRLRRKTDPAATTITLINARPDFVERVRLHQRVAGTGDAAAPLAGKLRDGIALIVGTATRIGDGELVLDDGARIPFDRLIYAAGGAARGPEGTLAVGDPEQASLARVALANLPRGARVTVVGGGLTGIETASEIAEARRDLHLTLLSDDDVAASLHPTAARRVRTELERLGVTIERGSYPLAGPDGACAPADLVLWAIATGVSDLAARSGLPVNPQGRIEVDEFLRSAADVRIFAAGDAAAVPGQRLSCQTALPQGAHAADNLARELRGKALKPYSMGYTGQNVSIGRRRAVIQSARRDDTPTRLWFGGRPGAMVKERVCALAASAAGSGRFAWLPAPSTHSERRDPVAR</sequence>
<dbReference type="GO" id="GO:0005737">
    <property type="term" value="C:cytoplasm"/>
    <property type="evidence" value="ECO:0007669"/>
    <property type="project" value="TreeGrafter"/>
</dbReference>
<evidence type="ECO:0000256" key="1">
    <source>
        <dbReference type="ARBA" id="ARBA00006442"/>
    </source>
</evidence>
<dbReference type="GO" id="GO:0050660">
    <property type="term" value="F:flavin adenine dinucleotide binding"/>
    <property type="evidence" value="ECO:0007669"/>
    <property type="project" value="TreeGrafter"/>
</dbReference>
<evidence type="ECO:0000256" key="2">
    <source>
        <dbReference type="ARBA" id="ARBA00022630"/>
    </source>
</evidence>
<gene>
    <name evidence="6" type="ORF">C6V83_02310</name>
</gene>